<feature type="compositionally biased region" description="Low complexity" evidence="2">
    <location>
        <begin position="164"/>
        <end position="177"/>
    </location>
</feature>
<evidence type="ECO:0000313" key="4">
    <source>
        <dbReference type="Proteomes" id="UP000288805"/>
    </source>
</evidence>
<sequence>MSTPSRSRSSTRGDEGYFEWRETMERRQLESERQMQALLQETTRLREENAVLRIQVSSSDLLTTNGREAKERILGLTLSQCTLELQGSSLICAMSDLGNNPCPRIMLHKMKAQTLPISHQRDNVIKDPSCQTQCKQGWDHRSLVRRGRRWPQPRKRIPTPQSHPPSGTTPAPSGTTS</sequence>
<comment type="caution">
    <text evidence="3">The sequence shown here is derived from an EMBL/GenBank/DDBJ whole genome shotgun (WGS) entry which is preliminary data.</text>
</comment>
<name>A0A438CZH6_VITVI</name>
<gene>
    <name evidence="3" type="ORF">CK203_100863</name>
</gene>
<feature type="coiled-coil region" evidence="1">
    <location>
        <begin position="21"/>
        <end position="55"/>
    </location>
</feature>
<dbReference type="Proteomes" id="UP000288805">
    <property type="component" value="Unassembled WGS sequence"/>
</dbReference>
<dbReference type="EMBL" id="QGNW01001884">
    <property type="protein sequence ID" value="RVW28618.1"/>
    <property type="molecule type" value="Genomic_DNA"/>
</dbReference>
<evidence type="ECO:0000256" key="1">
    <source>
        <dbReference type="SAM" id="Coils"/>
    </source>
</evidence>
<evidence type="ECO:0000256" key="2">
    <source>
        <dbReference type="SAM" id="MobiDB-lite"/>
    </source>
</evidence>
<organism evidence="3 4">
    <name type="scientific">Vitis vinifera</name>
    <name type="common">Grape</name>
    <dbReference type="NCBI Taxonomy" id="29760"/>
    <lineage>
        <taxon>Eukaryota</taxon>
        <taxon>Viridiplantae</taxon>
        <taxon>Streptophyta</taxon>
        <taxon>Embryophyta</taxon>
        <taxon>Tracheophyta</taxon>
        <taxon>Spermatophyta</taxon>
        <taxon>Magnoliopsida</taxon>
        <taxon>eudicotyledons</taxon>
        <taxon>Gunneridae</taxon>
        <taxon>Pentapetalae</taxon>
        <taxon>rosids</taxon>
        <taxon>Vitales</taxon>
        <taxon>Vitaceae</taxon>
        <taxon>Viteae</taxon>
        <taxon>Vitis</taxon>
    </lineage>
</organism>
<feature type="compositionally biased region" description="Basic residues" evidence="2">
    <location>
        <begin position="143"/>
        <end position="157"/>
    </location>
</feature>
<feature type="region of interest" description="Disordered" evidence="2">
    <location>
        <begin position="136"/>
        <end position="177"/>
    </location>
</feature>
<keyword evidence="1" id="KW-0175">Coiled coil</keyword>
<accession>A0A438CZH6</accession>
<protein>
    <submittedName>
        <fullName evidence="3">Uncharacterized protein</fullName>
    </submittedName>
</protein>
<reference evidence="3 4" key="1">
    <citation type="journal article" date="2018" name="PLoS Genet.">
        <title>Population sequencing reveals clonal diversity and ancestral inbreeding in the grapevine cultivar Chardonnay.</title>
        <authorList>
            <person name="Roach M.J."/>
            <person name="Johnson D.L."/>
            <person name="Bohlmann J."/>
            <person name="van Vuuren H.J."/>
            <person name="Jones S.J."/>
            <person name="Pretorius I.S."/>
            <person name="Schmidt S.A."/>
            <person name="Borneman A.R."/>
        </authorList>
    </citation>
    <scope>NUCLEOTIDE SEQUENCE [LARGE SCALE GENOMIC DNA]</scope>
    <source>
        <strain evidence="4">cv. Chardonnay</strain>
        <tissue evidence="3">Leaf</tissue>
    </source>
</reference>
<dbReference type="AlphaFoldDB" id="A0A438CZH6"/>
<evidence type="ECO:0000313" key="3">
    <source>
        <dbReference type="EMBL" id="RVW28618.1"/>
    </source>
</evidence>
<proteinExistence type="predicted"/>